<dbReference type="PANTHER" id="PTHR41532:SF1">
    <property type="entry name" value="FIXS PROTEIN"/>
    <property type="match status" value="1"/>
</dbReference>
<accession>A0A238L1P9</accession>
<organism evidence="3 4">
    <name type="scientific">Maliponia aquimaris</name>
    <dbReference type="NCBI Taxonomy" id="1673631"/>
    <lineage>
        <taxon>Bacteria</taxon>
        <taxon>Pseudomonadati</taxon>
        <taxon>Pseudomonadota</taxon>
        <taxon>Alphaproteobacteria</taxon>
        <taxon>Rhodobacterales</taxon>
        <taxon>Paracoccaceae</taxon>
        <taxon>Maliponia</taxon>
    </lineage>
</organism>
<evidence type="ECO:0000256" key="2">
    <source>
        <dbReference type="SAM" id="Phobius"/>
    </source>
</evidence>
<dbReference type="Proteomes" id="UP000207598">
    <property type="component" value="Unassembled WGS sequence"/>
</dbReference>
<dbReference type="RefSeq" id="WP_094022852.1">
    <property type="nucleotide sequence ID" value="NZ_FXYF01000014.1"/>
</dbReference>
<dbReference type="AlphaFoldDB" id="A0A238L1P9"/>
<feature type="compositionally biased region" description="Polar residues" evidence="1">
    <location>
        <begin position="49"/>
        <end position="59"/>
    </location>
</feature>
<name>A0A238L1P9_9RHOB</name>
<dbReference type="InterPro" id="IPR004714">
    <property type="entry name" value="Cyt_oxidase_maturation_cbb3"/>
</dbReference>
<dbReference type="NCBIfam" id="TIGR00847">
    <property type="entry name" value="ccoS"/>
    <property type="match status" value="1"/>
</dbReference>
<gene>
    <name evidence="3" type="ORF">MAA8898_04099</name>
</gene>
<dbReference type="PANTHER" id="PTHR41532">
    <property type="entry name" value="FIXS PROTEIN"/>
    <property type="match status" value="1"/>
</dbReference>
<keyword evidence="4" id="KW-1185">Reference proteome</keyword>
<feature type="transmembrane region" description="Helical" evidence="2">
    <location>
        <begin position="6"/>
        <end position="26"/>
    </location>
</feature>
<evidence type="ECO:0000313" key="4">
    <source>
        <dbReference type="Proteomes" id="UP000207598"/>
    </source>
</evidence>
<evidence type="ECO:0000256" key="1">
    <source>
        <dbReference type="SAM" id="MobiDB-lite"/>
    </source>
</evidence>
<keyword evidence="2" id="KW-0812">Transmembrane</keyword>
<reference evidence="3 4" key="1">
    <citation type="submission" date="2017-05" db="EMBL/GenBank/DDBJ databases">
        <authorList>
            <person name="Song R."/>
            <person name="Chenine A.L."/>
            <person name="Ruprecht R.M."/>
        </authorList>
    </citation>
    <scope>NUCLEOTIDE SEQUENCE [LARGE SCALE GENOMIC DNA]</scope>
    <source>
        <strain evidence="3 4">CECT 8898</strain>
    </source>
</reference>
<proteinExistence type="predicted"/>
<feature type="region of interest" description="Disordered" evidence="1">
    <location>
        <begin position="35"/>
        <end position="59"/>
    </location>
</feature>
<dbReference type="Pfam" id="PF03597">
    <property type="entry name" value="FixS"/>
    <property type="match status" value="1"/>
</dbReference>
<dbReference type="EMBL" id="FXYF01000014">
    <property type="protein sequence ID" value="SMX48790.1"/>
    <property type="molecule type" value="Genomic_DNA"/>
</dbReference>
<dbReference type="OrthoDB" id="9802763at2"/>
<protein>
    <submittedName>
        <fullName evidence="3">Cytochrome oxidase maturation protein cbb3-type</fullName>
    </submittedName>
</protein>
<sequence>MTGALFLIPVAIGMGLIGLAAFFWSLRHDQYDDPDGDARRILTAPDTPANPTQKETSHG</sequence>
<evidence type="ECO:0000313" key="3">
    <source>
        <dbReference type="EMBL" id="SMX48790.1"/>
    </source>
</evidence>
<keyword evidence="2" id="KW-1133">Transmembrane helix</keyword>
<keyword evidence="2" id="KW-0472">Membrane</keyword>